<reference evidence="4" key="1">
    <citation type="submission" date="2016-02" db="EMBL/GenBank/DDBJ databases">
        <authorList>
            <person name="Dunlap C."/>
        </authorList>
    </citation>
    <scope>NUCLEOTIDE SEQUENCE [LARGE SCALE GENOMIC DNA]</scope>
    <source>
        <strain evidence="4">NRRL B-41092</strain>
    </source>
</reference>
<dbReference type="CDD" id="cd02038">
    <property type="entry name" value="FlhG-like"/>
    <property type="match status" value="1"/>
</dbReference>
<dbReference type="SUPFAM" id="SSF52540">
    <property type="entry name" value="P-loop containing nucleoside triphosphate hydrolases"/>
    <property type="match status" value="1"/>
</dbReference>
<gene>
    <name evidence="3" type="ORF">AXI58_09330</name>
</gene>
<dbReference type="InterPro" id="IPR025501">
    <property type="entry name" value="MinD_FleN"/>
</dbReference>
<dbReference type="OrthoDB" id="9816297at2"/>
<dbReference type="GO" id="GO:0016887">
    <property type="term" value="F:ATP hydrolysis activity"/>
    <property type="evidence" value="ECO:0007669"/>
    <property type="project" value="TreeGrafter"/>
</dbReference>
<sequence>MKPDQAESLRRKMKQRQLIKPQLYEKKAKTLAVISGKGGVGKSNITLNMALALQEKGKNVLIIDLDIGMGNIDVLIGASSSRTIIDVMENRHVLAQSLSAGPKGIRYISGGTGLDVIYQADREKWAYFMNDLSAVLRDFDYVLFDMGAGLSKEQLPFILSAEDILAVTTPEPTAIMDAYSAIKYLVIADERLSISIAVNRARSKKNAMDTFARLSHAIHTFLGADVQFAGSIPDDPLVSQAVIDQVPFLINSPQAKASRSIRLLTDVLFQTEENKPREEKPAFIEKLSSFLMRRTLH</sequence>
<dbReference type="RefSeq" id="WP_061520537.1">
    <property type="nucleotide sequence ID" value="NZ_JARLZY010000019.1"/>
</dbReference>
<dbReference type="PIRSF" id="PIRSF003092">
    <property type="entry name" value="MinD"/>
    <property type="match status" value="1"/>
</dbReference>
<dbReference type="InterPro" id="IPR033875">
    <property type="entry name" value="FlhG"/>
</dbReference>
<evidence type="ECO:0000256" key="1">
    <source>
        <dbReference type="ARBA" id="ARBA00022741"/>
    </source>
</evidence>
<evidence type="ECO:0000313" key="3">
    <source>
        <dbReference type="EMBL" id="KXZ22187.1"/>
    </source>
</evidence>
<dbReference type="PANTHER" id="PTHR43384:SF4">
    <property type="entry name" value="CELLULOSE BIOSYNTHESIS PROTEIN BCSQ-RELATED"/>
    <property type="match status" value="1"/>
</dbReference>
<keyword evidence="1" id="KW-0547">Nucleotide-binding</keyword>
<name>A0A150FAB4_9BACI</name>
<dbReference type="InterPro" id="IPR050625">
    <property type="entry name" value="ParA/MinD_ATPase"/>
</dbReference>
<dbReference type="EMBL" id="LSBA01000005">
    <property type="protein sequence ID" value="KXZ22187.1"/>
    <property type="molecule type" value="Genomic_DNA"/>
</dbReference>
<evidence type="ECO:0000313" key="4">
    <source>
        <dbReference type="Proteomes" id="UP000075430"/>
    </source>
</evidence>
<dbReference type="STRING" id="1793963.AXI58_09330"/>
<protein>
    <submittedName>
        <fullName evidence="3">Flagellum site-determining protein YlxH</fullName>
    </submittedName>
</protein>
<dbReference type="GO" id="GO:0005524">
    <property type="term" value="F:ATP binding"/>
    <property type="evidence" value="ECO:0007669"/>
    <property type="project" value="UniProtKB-KW"/>
</dbReference>
<dbReference type="GO" id="GO:0005829">
    <property type="term" value="C:cytosol"/>
    <property type="evidence" value="ECO:0007669"/>
    <property type="project" value="TreeGrafter"/>
</dbReference>
<dbReference type="Proteomes" id="UP000075430">
    <property type="component" value="Unassembled WGS sequence"/>
</dbReference>
<evidence type="ECO:0000256" key="2">
    <source>
        <dbReference type="ARBA" id="ARBA00022840"/>
    </source>
</evidence>
<proteinExistence type="predicted"/>
<dbReference type="InterPro" id="IPR027417">
    <property type="entry name" value="P-loop_NTPase"/>
</dbReference>
<keyword evidence="2" id="KW-0067">ATP-binding</keyword>
<dbReference type="Pfam" id="PF10609">
    <property type="entry name" value="ParA"/>
    <property type="match status" value="1"/>
</dbReference>
<dbReference type="GO" id="GO:0009898">
    <property type="term" value="C:cytoplasmic side of plasma membrane"/>
    <property type="evidence" value="ECO:0007669"/>
    <property type="project" value="TreeGrafter"/>
</dbReference>
<keyword evidence="4" id="KW-1185">Reference proteome</keyword>
<dbReference type="PANTHER" id="PTHR43384">
    <property type="entry name" value="SEPTUM SITE-DETERMINING PROTEIN MIND HOMOLOG, CHLOROPLASTIC-RELATED"/>
    <property type="match status" value="1"/>
</dbReference>
<comment type="caution">
    <text evidence="3">The sequence shown here is derived from an EMBL/GenBank/DDBJ whole genome shotgun (WGS) entry which is preliminary data.</text>
</comment>
<dbReference type="Gene3D" id="3.40.50.300">
    <property type="entry name" value="P-loop containing nucleotide triphosphate hydrolases"/>
    <property type="match status" value="1"/>
</dbReference>
<accession>A0A150FAB4</accession>
<organism evidence="3 4">
    <name type="scientific">Bacillus nakamurai</name>
    <dbReference type="NCBI Taxonomy" id="1793963"/>
    <lineage>
        <taxon>Bacteria</taxon>
        <taxon>Bacillati</taxon>
        <taxon>Bacillota</taxon>
        <taxon>Bacilli</taxon>
        <taxon>Bacillales</taxon>
        <taxon>Bacillaceae</taxon>
        <taxon>Bacillus</taxon>
    </lineage>
</organism>
<dbReference type="GO" id="GO:0051782">
    <property type="term" value="P:negative regulation of cell division"/>
    <property type="evidence" value="ECO:0007669"/>
    <property type="project" value="TreeGrafter"/>
</dbReference>
<dbReference type="InterPro" id="IPR033756">
    <property type="entry name" value="YlxH/NBP35"/>
</dbReference>
<dbReference type="AlphaFoldDB" id="A0A150FAB4"/>